<keyword evidence="1" id="KW-0472">Membrane</keyword>
<feature type="non-terminal residue" evidence="2">
    <location>
        <position position="62"/>
    </location>
</feature>
<dbReference type="Proteomes" id="UP000093000">
    <property type="component" value="Unassembled WGS sequence"/>
</dbReference>
<name>A0A1C7MVT8_9FUNG</name>
<keyword evidence="1" id="KW-1133">Transmembrane helix</keyword>
<accession>A0A1C7MVT8</accession>
<dbReference type="AlphaFoldDB" id="A0A1C7MVT8"/>
<proteinExistence type="predicted"/>
<gene>
    <name evidence="2" type="ORF">A0J61_11011</name>
</gene>
<protein>
    <submittedName>
        <fullName evidence="2">Uncharacterized protein</fullName>
    </submittedName>
</protein>
<organism evidence="2 3">
    <name type="scientific">Choanephora cucurbitarum</name>
    <dbReference type="NCBI Taxonomy" id="101091"/>
    <lineage>
        <taxon>Eukaryota</taxon>
        <taxon>Fungi</taxon>
        <taxon>Fungi incertae sedis</taxon>
        <taxon>Mucoromycota</taxon>
        <taxon>Mucoromycotina</taxon>
        <taxon>Mucoromycetes</taxon>
        <taxon>Mucorales</taxon>
        <taxon>Mucorineae</taxon>
        <taxon>Choanephoraceae</taxon>
        <taxon>Choanephoroideae</taxon>
        <taxon>Choanephora</taxon>
    </lineage>
</organism>
<evidence type="ECO:0000313" key="3">
    <source>
        <dbReference type="Proteomes" id="UP000093000"/>
    </source>
</evidence>
<reference evidence="2 3" key="1">
    <citation type="submission" date="2016-03" db="EMBL/GenBank/DDBJ databases">
        <title>Choanephora cucurbitarum.</title>
        <authorList>
            <person name="Min B."/>
            <person name="Park H."/>
            <person name="Park J.-H."/>
            <person name="Shin H.-D."/>
            <person name="Choi I.-G."/>
        </authorList>
    </citation>
    <scope>NUCLEOTIDE SEQUENCE [LARGE SCALE GENOMIC DNA]</scope>
    <source>
        <strain evidence="2 3">KUS-F28377</strain>
    </source>
</reference>
<evidence type="ECO:0000313" key="2">
    <source>
        <dbReference type="EMBL" id="OBZ80940.1"/>
    </source>
</evidence>
<feature type="transmembrane region" description="Helical" evidence="1">
    <location>
        <begin position="6"/>
        <end position="22"/>
    </location>
</feature>
<dbReference type="InParanoid" id="A0A1C7MVT8"/>
<keyword evidence="1" id="KW-0812">Transmembrane</keyword>
<comment type="caution">
    <text evidence="2">The sequence shown here is derived from an EMBL/GenBank/DDBJ whole genome shotgun (WGS) entry which is preliminary data.</text>
</comment>
<dbReference type="EMBL" id="LUGH01001587">
    <property type="protein sequence ID" value="OBZ80940.1"/>
    <property type="molecule type" value="Genomic_DNA"/>
</dbReference>
<sequence length="62" mass="7326">KLWYNLTLTVVAVKSIFTIYFLEVNGFGFRKHQYSFTTFFMRDRIAKPFCSMNSGFINSDLI</sequence>
<feature type="non-terminal residue" evidence="2">
    <location>
        <position position="1"/>
    </location>
</feature>
<evidence type="ECO:0000256" key="1">
    <source>
        <dbReference type="SAM" id="Phobius"/>
    </source>
</evidence>
<keyword evidence="3" id="KW-1185">Reference proteome</keyword>